<dbReference type="STRING" id="1436961.SAMN05421739_106166"/>
<dbReference type="EMBL" id="FOOT01000006">
    <property type="protein sequence ID" value="SFH15309.1"/>
    <property type="molecule type" value="Genomic_DNA"/>
</dbReference>
<organism evidence="3 4">
    <name type="scientific">Pontibacter chinhatensis</name>
    <dbReference type="NCBI Taxonomy" id="1436961"/>
    <lineage>
        <taxon>Bacteria</taxon>
        <taxon>Pseudomonadati</taxon>
        <taxon>Bacteroidota</taxon>
        <taxon>Cytophagia</taxon>
        <taxon>Cytophagales</taxon>
        <taxon>Hymenobacteraceae</taxon>
        <taxon>Pontibacter</taxon>
    </lineage>
</organism>
<evidence type="ECO:0000313" key="4">
    <source>
        <dbReference type="Proteomes" id="UP000198724"/>
    </source>
</evidence>
<dbReference type="InterPro" id="IPR029052">
    <property type="entry name" value="Metallo-depent_PP-like"/>
</dbReference>
<dbReference type="InterPro" id="IPR019079">
    <property type="entry name" value="Capsule_synth_CapA"/>
</dbReference>
<dbReference type="SUPFAM" id="SSF56300">
    <property type="entry name" value="Metallo-dependent phosphatases"/>
    <property type="match status" value="1"/>
</dbReference>
<protein>
    <submittedName>
        <fullName evidence="3">Poly-gamma-glutamate synthesis protein (Capsule biosynthesis protein)</fullName>
    </submittedName>
</protein>
<comment type="similarity">
    <text evidence="1">Belongs to the CapA family.</text>
</comment>
<sequence length="408" mass="45026">MLLCAGWIILLWKAGRSHLCTTAGGILYLAWGAIAGKKMGDDTSLLTLFLCGDVMTGRGLDQVLPVSVDPQLYEAYVQDARDYVRLAERKNGEISKPVAYTYPWGDALEVWDRVKPQARIINLETSITTHPQPWPGKQVQYRMHPNNVKLLNAASINIATLANNHTLDWGRPGLAETLQVLHQAGISTAGAGQNLKEAQQPAVLPLPQGRLIVLAYGSPSSGVYPEWAAGPSQSGINFLPDLSQGTLQSITTYLKNVKKPGDVVIFSVHWGGNWGYDIPAAHRAFAHRLIEEAGVDAVFGHSSHHPMGLEVYRGKMIMYGAGGFINDYEGIAGHEPFRSDLSLMYFPVLEPATGRLVSLRMVPLQIRMFRLHYASEEDNAWLAQVLHRESMKFGTAVKRQGKYLVLEF</sequence>
<gene>
    <name evidence="3" type="ORF">SAMN05421739_106166</name>
</gene>
<proteinExistence type="inferred from homology"/>
<dbReference type="SMART" id="SM00854">
    <property type="entry name" value="PGA_cap"/>
    <property type="match status" value="1"/>
</dbReference>
<reference evidence="4" key="1">
    <citation type="submission" date="2016-10" db="EMBL/GenBank/DDBJ databases">
        <authorList>
            <person name="Varghese N."/>
            <person name="Submissions S."/>
        </authorList>
    </citation>
    <scope>NUCLEOTIDE SEQUENCE [LARGE SCALE GENOMIC DNA]</scope>
    <source>
        <strain evidence="4">LP51</strain>
    </source>
</reference>
<keyword evidence="4" id="KW-1185">Reference proteome</keyword>
<name>A0A1I2XQI7_9BACT</name>
<evidence type="ECO:0000313" key="3">
    <source>
        <dbReference type="EMBL" id="SFH15309.1"/>
    </source>
</evidence>
<evidence type="ECO:0000256" key="1">
    <source>
        <dbReference type="ARBA" id="ARBA00005662"/>
    </source>
</evidence>
<accession>A0A1I2XQI7</accession>
<dbReference type="CDD" id="cd07381">
    <property type="entry name" value="MPP_CapA"/>
    <property type="match status" value="1"/>
</dbReference>
<evidence type="ECO:0000259" key="2">
    <source>
        <dbReference type="SMART" id="SM00854"/>
    </source>
</evidence>
<dbReference type="Pfam" id="PF09587">
    <property type="entry name" value="PGA_cap"/>
    <property type="match status" value="1"/>
</dbReference>
<feature type="domain" description="Capsule synthesis protein CapA" evidence="2">
    <location>
        <begin position="47"/>
        <end position="328"/>
    </location>
</feature>
<dbReference type="InterPro" id="IPR052169">
    <property type="entry name" value="CW_Biosynth-Accessory"/>
</dbReference>
<dbReference type="Proteomes" id="UP000198724">
    <property type="component" value="Unassembled WGS sequence"/>
</dbReference>
<dbReference type="AlphaFoldDB" id="A0A1I2XQI7"/>
<dbReference type="Gene3D" id="3.60.21.10">
    <property type="match status" value="1"/>
</dbReference>
<dbReference type="PANTHER" id="PTHR33393">
    <property type="entry name" value="POLYGLUTAMINE SYNTHESIS ACCESSORY PROTEIN RV0574C-RELATED"/>
    <property type="match status" value="1"/>
</dbReference>
<dbReference type="PANTHER" id="PTHR33393:SF11">
    <property type="entry name" value="POLYGLUTAMINE SYNTHESIS ACCESSORY PROTEIN RV0574C-RELATED"/>
    <property type="match status" value="1"/>
</dbReference>